<keyword evidence="5 6" id="KW-0143">Chaperone</keyword>
<sequence>MNAAKGVAQKLAHPERFPLILYKRILRLHYGLPSEVRYVGDQYVKSEFRRHKNASPEHSLLFLKEWTDYCTTLSKQLSHEGIAKGAIGAHLNPSLLASFKDEQLYQLLELKQEAEKPKQKSST</sequence>
<evidence type="ECO:0000256" key="3">
    <source>
        <dbReference type="ARBA" id="ARBA00022946"/>
    </source>
</evidence>
<dbReference type="AlphaFoldDB" id="A0A0N5AX34"/>
<accession>A0A0N5AX34</accession>
<evidence type="ECO:0000256" key="2">
    <source>
        <dbReference type="ARBA" id="ARBA00006020"/>
    </source>
</evidence>
<comment type="function">
    <text evidence="6">Plays an essential role in the assembly of succinate dehydrogenase (SDH), an enzyme complex (also referred to as respiratory complex II) that is a component of both the tricarboxylic acid (TCA) cycle and the mitochondrial electron transport chain, and which couples the oxidation of succinate to fumarate with the reduction of ubiquinone (coenzyme Q) to ubiquinol. Promotes maturation of the iron-sulfur protein subunit of the SDH catalytic dimer, protecting it from the deleterious effects of oxidants. May act together with SDHAF1.</text>
</comment>
<keyword evidence="3" id="KW-0809">Transit peptide</keyword>
<dbReference type="CDD" id="cd20270">
    <property type="entry name" value="Complex1_LYR_SDHAF3_LYRM10"/>
    <property type="match status" value="1"/>
</dbReference>
<dbReference type="Proteomes" id="UP000046393">
    <property type="component" value="Unplaced"/>
</dbReference>
<comment type="similarity">
    <text evidence="2 6">Belongs to the complex I LYR family. SDHAF3 subfamily.</text>
</comment>
<evidence type="ECO:0000256" key="4">
    <source>
        <dbReference type="ARBA" id="ARBA00023128"/>
    </source>
</evidence>
<dbReference type="STRING" id="451379.A0A0N5AX34"/>
<name>A0A0N5AX34_9BILA</name>
<dbReference type="GO" id="GO:0006105">
    <property type="term" value="P:succinate metabolic process"/>
    <property type="evidence" value="ECO:0007669"/>
    <property type="project" value="TreeGrafter"/>
</dbReference>
<dbReference type="GO" id="GO:0034553">
    <property type="term" value="P:mitochondrial respiratory chain complex II assembly"/>
    <property type="evidence" value="ECO:0007669"/>
    <property type="project" value="UniProtKB-UniRule"/>
</dbReference>
<comment type="subunit">
    <text evidence="6">Interacts with the iron-sulfur protein subunit within the SDH catalytic dimer.</text>
</comment>
<evidence type="ECO:0000313" key="8">
    <source>
        <dbReference type="WBParaSite" id="SMUV_0000950201-mRNA-1"/>
    </source>
</evidence>
<proteinExistence type="inferred from homology"/>
<reference evidence="8" key="1">
    <citation type="submission" date="2017-02" db="UniProtKB">
        <authorList>
            <consortium name="WormBaseParasite"/>
        </authorList>
    </citation>
    <scope>IDENTIFICATION</scope>
</reference>
<organism evidence="7 8">
    <name type="scientific">Syphacia muris</name>
    <dbReference type="NCBI Taxonomy" id="451379"/>
    <lineage>
        <taxon>Eukaryota</taxon>
        <taxon>Metazoa</taxon>
        <taxon>Ecdysozoa</taxon>
        <taxon>Nematoda</taxon>
        <taxon>Chromadorea</taxon>
        <taxon>Rhabditida</taxon>
        <taxon>Spirurina</taxon>
        <taxon>Oxyuridomorpha</taxon>
        <taxon>Oxyuroidea</taxon>
        <taxon>Oxyuridae</taxon>
        <taxon>Syphacia</taxon>
    </lineage>
</organism>
<evidence type="ECO:0000256" key="1">
    <source>
        <dbReference type="ARBA" id="ARBA00004305"/>
    </source>
</evidence>
<dbReference type="GO" id="GO:0005758">
    <property type="term" value="C:mitochondrial intermembrane space"/>
    <property type="evidence" value="ECO:0007669"/>
    <property type="project" value="TreeGrafter"/>
</dbReference>
<evidence type="ECO:0000313" key="7">
    <source>
        <dbReference type="Proteomes" id="UP000046393"/>
    </source>
</evidence>
<dbReference type="InterPro" id="IPR008381">
    <property type="entry name" value="SDHAF3/Sdh7"/>
</dbReference>
<protein>
    <recommendedName>
        <fullName evidence="6">Succinate dehydrogenase assembly factor 3</fullName>
        <shortName evidence="6">SDH assembly factor 3</shortName>
        <shortName evidence="6">SDHAF3</shortName>
    </recommendedName>
</protein>
<dbReference type="WBParaSite" id="SMUV_0000950201-mRNA-1">
    <property type="protein sequence ID" value="SMUV_0000950201-mRNA-1"/>
    <property type="gene ID" value="SMUV_0000950201"/>
</dbReference>
<evidence type="ECO:0000256" key="5">
    <source>
        <dbReference type="ARBA" id="ARBA00023186"/>
    </source>
</evidence>
<comment type="subcellular location">
    <subcellularLocation>
        <location evidence="1 6">Mitochondrion matrix</location>
    </subcellularLocation>
</comment>
<keyword evidence="7" id="KW-1185">Reference proteome</keyword>
<keyword evidence="4 6" id="KW-0496">Mitochondrion</keyword>
<dbReference type="Pfam" id="PF13233">
    <property type="entry name" value="Complex1_LYR_2"/>
    <property type="match status" value="1"/>
</dbReference>
<dbReference type="PANTHER" id="PTHR13137:SF6">
    <property type="entry name" value="SUCCINATE DEHYDROGENASE ASSEMBLY FACTOR 3, MITOCHONDRIAL"/>
    <property type="match status" value="1"/>
</dbReference>
<dbReference type="PANTHER" id="PTHR13137">
    <property type="entry name" value="DC11 ACN9 HOMOLOG"/>
    <property type="match status" value="1"/>
</dbReference>
<dbReference type="GO" id="GO:0005759">
    <property type="term" value="C:mitochondrial matrix"/>
    <property type="evidence" value="ECO:0007669"/>
    <property type="project" value="UniProtKB-SubCell"/>
</dbReference>
<evidence type="ECO:0000256" key="6">
    <source>
        <dbReference type="RuleBase" id="RU368039"/>
    </source>
</evidence>